<dbReference type="PATRIC" id="fig|1227455.4.peg.3427"/>
<dbReference type="RefSeq" id="WP_006079223.1">
    <property type="nucleotide sequence ID" value="NZ_AOMD01000033.1"/>
</dbReference>
<dbReference type="CDD" id="cd01741">
    <property type="entry name" value="GATase1_1"/>
    <property type="match status" value="1"/>
</dbReference>
<reference evidence="2 3" key="1">
    <citation type="journal article" date="2014" name="PLoS Genet.">
        <title>Phylogenetically driven sequencing of extremely halophilic archaea reveals strategies for static and dynamic osmo-response.</title>
        <authorList>
            <person name="Becker E.A."/>
            <person name="Seitzer P.M."/>
            <person name="Tritt A."/>
            <person name="Larsen D."/>
            <person name="Krusor M."/>
            <person name="Yao A.I."/>
            <person name="Wu D."/>
            <person name="Madern D."/>
            <person name="Eisen J.A."/>
            <person name="Darling A.E."/>
            <person name="Facciotti M.T."/>
        </authorList>
    </citation>
    <scope>NUCLEOTIDE SEQUENCE [LARGE SCALE GENOMIC DNA]</scope>
    <source>
        <strain evidence="2 3">DSM 5350</strain>
    </source>
</reference>
<dbReference type="GO" id="GO:0005829">
    <property type="term" value="C:cytosol"/>
    <property type="evidence" value="ECO:0007669"/>
    <property type="project" value="TreeGrafter"/>
</dbReference>
<gene>
    <name evidence="2" type="ORF">C449_16833</name>
</gene>
<evidence type="ECO:0000259" key="1">
    <source>
        <dbReference type="Pfam" id="PF00117"/>
    </source>
</evidence>
<dbReference type="OrthoDB" id="7388at2157"/>
<protein>
    <submittedName>
        <fullName evidence="2">GMP synthase</fullName>
    </submittedName>
</protein>
<dbReference type="PANTHER" id="PTHR42695">
    <property type="entry name" value="GLUTAMINE AMIDOTRANSFERASE YLR126C-RELATED"/>
    <property type="match status" value="1"/>
</dbReference>
<dbReference type="PANTHER" id="PTHR42695:SF5">
    <property type="entry name" value="GLUTAMINE AMIDOTRANSFERASE YLR126C-RELATED"/>
    <property type="match status" value="1"/>
</dbReference>
<dbReference type="InterPro" id="IPR017926">
    <property type="entry name" value="GATASE"/>
</dbReference>
<sequence length="237" mass="25606">MTRPRIALLDPSENENTQRNFRRELDADLAEFAVRDDVPDTFAFDGAVVPGSRASVYWDEPWIDPLVEWVGTAVERGLPVLGVCFGHQVLAAALGGTVEDMGSYEIGYRDVEVGDDPLFAGVESPATVFTTHSDTVTELPPGAEQIAANDYGVHGFRVGHAVGVQFHPEYDPATAREVTRGKDLSDERIDRVLDGITEGNYAAACEAKTLFANFTDSVREVRNGGESTTRSGEAAGD</sequence>
<dbReference type="Gene3D" id="3.40.50.880">
    <property type="match status" value="1"/>
</dbReference>
<dbReference type="AlphaFoldDB" id="M0MAL1"/>
<dbReference type="SUPFAM" id="SSF52317">
    <property type="entry name" value="Class I glutamine amidotransferase-like"/>
    <property type="match status" value="1"/>
</dbReference>
<accession>M0MAL1</accession>
<dbReference type="InParanoid" id="M0MAL1"/>
<dbReference type="Pfam" id="PF00117">
    <property type="entry name" value="GATase"/>
    <property type="match status" value="1"/>
</dbReference>
<dbReference type="InterPro" id="IPR029062">
    <property type="entry name" value="Class_I_gatase-like"/>
</dbReference>
<evidence type="ECO:0000313" key="2">
    <source>
        <dbReference type="EMBL" id="EMA42827.1"/>
    </source>
</evidence>
<keyword evidence="3" id="KW-1185">Reference proteome</keyword>
<dbReference type="PROSITE" id="PS51273">
    <property type="entry name" value="GATASE_TYPE_1"/>
    <property type="match status" value="1"/>
</dbReference>
<proteinExistence type="predicted"/>
<dbReference type="Proteomes" id="UP000011669">
    <property type="component" value="Unassembled WGS sequence"/>
</dbReference>
<dbReference type="EMBL" id="AOMD01000033">
    <property type="protein sequence ID" value="EMA42827.1"/>
    <property type="molecule type" value="Genomic_DNA"/>
</dbReference>
<dbReference type="InterPro" id="IPR044992">
    <property type="entry name" value="ChyE-like"/>
</dbReference>
<dbReference type="PRINTS" id="PR00096">
    <property type="entry name" value="GATASE"/>
</dbReference>
<organism evidence="2 3">
    <name type="scientific">Halococcus saccharolyticus DSM 5350</name>
    <dbReference type="NCBI Taxonomy" id="1227455"/>
    <lineage>
        <taxon>Archaea</taxon>
        <taxon>Methanobacteriati</taxon>
        <taxon>Methanobacteriota</taxon>
        <taxon>Stenosarchaea group</taxon>
        <taxon>Halobacteria</taxon>
        <taxon>Halobacteriales</taxon>
        <taxon>Halococcaceae</taxon>
        <taxon>Halococcus</taxon>
    </lineage>
</organism>
<evidence type="ECO:0000313" key="3">
    <source>
        <dbReference type="Proteomes" id="UP000011669"/>
    </source>
</evidence>
<comment type="caution">
    <text evidence="2">The sequence shown here is derived from an EMBL/GenBank/DDBJ whole genome shotgun (WGS) entry which is preliminary data.</text>
</comment>
<dbReference type="STRING" id="1227455.C449_16833"/>
<feature type="domain" description="Glutamine amidotransferase" evidence="1">
    <location>
        <begin position="42"/>
        <end position="175"/>
    </location>
</feature>
<name>M0MAL1_9EURY</name>